<dbReference type="EMBL" id="CAJOBI010316462">
    <property type="protein sequence ID" value="CAF5177718.1"/>
    <property type="molecule type" value="Genomic_DNA"/>
</dbReference>
<dbReference type="Gene3D" id="1.10.510.10">
    <property type="entry name" value="Transferase(Phosphotransferase) domain 1"/>
    <property type="match status" value="1"/>
</dbReference>
<keyword evidence="9" id="KW-1035">Host cytoplasm</keyword>
<dbReference type="EC" id="2.7.11.1" evidence="2"/>
<comment type="catalytic activity">
    <reaction evidence="11">
        <text>L-seryl-[protein] + ATP = O-phospho-L-seryl-[protein] + ADP + H(+)</text>
        <dbReference type="Rhea" id="RHEA:17989"/>
        <dbReference type="Rhea" id="RHEA-COMP:9863"/>
        <dbReference type="Rhea" id="RHEA-COMP:11604"/>
        <dbReference type="ChEBI" id="CHEBI:15378"/>
        <dbReference type="ChEBI" id="CHEBI:29999"/>
        <dbReference type="ChEBI" id="CHEBI:30616"/>
        <dbReference type="ChEBI" id="CHEBI:83421"/>
        <dbReference type="ChEBI" id="CHEBI:456216"/>
        <dbReference type="EC" id="2.7.11.1"/>
    </reaction>
</comment>
<feature type="domain" description="Protein kinase" evidence="12">
    <location>
        <begin position="1"/>
        <end position="132"/>
    </location>
</feature>
<evidence type="ECO:0000256" key="2">
    <source>
        <dbReference type="ARBA" id="ARBA00012513"/>
    </source>
</evidence>
<keyword evidence="8" id="KW-0067">ATP-binding</keyword>
<sequence>KGVVHRDIKSENILVDLDTDSLVLIDFGASAICKSAVSNYSDFHGTKQYKSPEYILKKRYRGVSSTVWTLGVLLYDMVCGNLPFESEEDITGHKLTLKSYLSPELKNLIQRCLTQNPDRRPSLEAILEHPWLKN</sequence>
<keyword evidence="6" id="KW-0547">Nucleotide-binding</keyword>
<evidence type="ECO:0000256" key="1">
    <source>
        <dbReference type="ARBA" id="ARBA00004192"/>
    </source>
</evidence>
<dbReference type="InterPro" id="IPR051138">
    <property type="entry name" value="PIM_Ser/Thr_kinase"/>
</dbReference>
<dbReference type="GO" id="GO:0004674">
    <property type="term" value="F:protein serine/threonine kinase activity"/>
    <property type="evidence" value="ECO:0007669"/>
    <property type="project" value="UniProtKB-KW"/>
</dbReference>
<dbReference type="PANTHER" id="PTHR22984:SF25">
    <property type="entry name" value="PROTEIN KINASE DOMAIN-CONTAINING PROTEIN"/>
    <property type="match status" value="1"/>
</dbReference>
<evidence type="ECO:0000313" key="13">
    <source>
        <dbReference type="EMBL" id="CAF5177718.1"/>
    </source>
</evidence>
<dbReference type="AlphaFoldDB" id="A0A8S3H8A0"/>
<evidence type="ECO:0000256" key="3">
    <source>
        <dbReference type="ARBA" id="ARBA00016885"/>
    </source>
</evidence>
<dbReference type="PANTHER" id="PTHR22984">
    <property type="entry name" value="SERINE/THREONINE-PROTEIN KINASE PIM"/>
    <property type="match status" value="1"/>
</dbReference>
<comment type="catalytic activity">
    <reaction evidence="10">
        <text>L-threonyl-[protein] + ATP = O-phospho-L-threonyl-[protein] + ADP + H(+)</text>
        <dbReference type="Rhea" id="RHEA:46608"/>
        <dbReference type="Rhea" id="RHEA-COMP:11060"/>
        <dbReference type="Rhea" id="RHEA-COMP:11605"/>
        <dbReference type="ChEBI" id="CHEBI:15378"/>
        <dbReference type="ChEBI" id="CHEBI:30013"/>
        <dbReference type="ChEBI" id="CHEBI:30616"/>
        <dbReference type="ChEBI" id="CHEBI:61977"/>
        <dbReference type="ChEBI" id="CHEBI:456216"/>
        <dbReference type="EC" id="2.7.11.1"/>
    </reaction>
</comment>
<dbReference type="GO" id="GO:0005524">
    <property type="term" value="F:ATP binding"/>
    <property type="evidence" value="ECO:0007669"/>
    <property type="project" value="UniProtKB-KW"/>
</dbReference>
<dbReference type="SUPFAM" id="SSF56112">
    <property type="entry name" value="Protein kinase-like (PK-like)"/>
    <property type="match status" value="1"/>
</dbReference>
<dbReference type="SMART" id="SM00220">
    <property type="entry name" value="S_TKc"/>
    <property type="match status" value="1"/>
</dbReference>
<evidence type="ECO:0000256" key="5">
    <source>
        <dbReference type="ARBA" id="ARBA00022679"/>
    </source>
</evidence>
<evidence type="ECO:0000256" key="9">
    <source>
        <dbReference type="ARBA" id="ARBA00023200"/>
    </source>
</evidence>
<evidence type="ECO:0000256" key="10">
    <source>
        <dbReference type="ARBA" id="ARBA00047899"/>
    </source>
</evidence>
<dbReference type="InterPro" id="IPR000719">
    <property type="entry name" value="Prot_kinase_dom"/>
</dbReference>
<accession>A0A8S3H8A0</accession>
<organism evidence="13 14">
    <name type="scientific">Rotaria magnacalcarata</name>
    <dbReference type="NCBI Taxonomy" id="392030"/>
    <lineage>
        <taxon>Eukaryota</taxon>
        <taxon>Metazoa</taxon>
        <taxon>Spiralia</taxon>
        <taxon>Gnathifera</taxon>
        <taxon>Rotifera</taxon>
        <taxon>Eurotatoria</taxon>
        <taxon>Bdelloidea</taxon>
        <taxon>Philodinida</taxon>
        <taxon>Philodinidae</taxon>
        <taxon>Rotaria</taxon>
    </lineage>
</organism>
<evidence type="ECO:0000256" key="4">
    <source>
        <dbReference type="ARBA" id="ARBA00022527"/>
    </source>
</evidence>
<evidence type="ECO:0000256" key="6">
    <source>
        <dbReference type="ARBA" id="ARBA00022741"/>
    </source>
</evidence>
<protein>
    <recommendedName>
        <fullName evidence="3">Serine/threonine-protein kinase 1</fullName>
        <ecNumber evidence="2">2.7.11.1</ecNumber>
    </recommendedName>
</protein>
<reference evidence="13" key="1">
    <citation type="submission" date="2021-02" db="EMBL/GenBank/DDBJ databases">
        <authorList>
            <person name="Nowell W R."/>
        </authorList>
    </citation>
    <scope>NUCLEOTIDE SEQUENCE</scope>
</reference>
<evidence type="ECO:0000256" key="8">
    <source>
        <dbReference type="ARBA" id="ARBA00022840"/>
    </source>
</evidence>
<evidence type="ECO:0000313" key="14">
    <source>
        <dbReference type="Proteomes" id="UP000676336"/>
    </source>
</evidence>
<keyword evidence="5" id="KW-0808">Transferase</keyword>
<dbReference type="GO" id="GO:0030430">
    <property type="term" value="C:host cell cytoplasm"/>
    <property type="evidence" value="ECO:0007669"/>
    <property type="project" value="UniProtKB-SubCell"/>
</dbReference>
<evidence type="ECO:0000259" key="12">
    <source>
        <dbReference type="PROSITE" id="PS50011"/>
    </source>
</evidence>
<evidence type="ECO:0000256" key="11">
    <source>
        <dbReference type="ARBA" id="ARBA00048679"/>
    </source>
</evidence>
<comment type="caution">
    <text evidence="13">The sequence shown here is derived from an EMBL/GenBank/DDBJ whole genome shotgun (WGS) entry which is preliminary data.</text>
</comment>
<dbReference type="InterPro" id="IPR008271">
    <property type="entry name" value="Ser/Thr_kinase_AS"/>
</dbReference>
<dbReference type="Pfam" id="PF00069">
    <property type="entry name" value="Pkinase"/>
    <property type="match status" value="1"/>
</dbReference>
<proteinExistence type="predicted"/>
<dbReference type="PROSITE" id="PS00108">
    <property type="entry name" value="PROTEIN_KINASE_ST"/>
    <property type="match status" value="1"/>
</dbReference>
<evidence type="ECO:0000256" key="7">
    <source>
        <dbReference type="ARBA" id="ARBA00022777"/>
    </source>
</evidence>
<feature type="non-terminal residue" evidence="13">
    <location>
        <position position="134"/>
    </location>
</feature>
<dbReference type="Proteomes" id="UP000676336">
    <property type="component" value="Unassembled WGS sequence"/>
</dbReference>
<dbReference type="PROSITE" id="PS50011">
    <property type="entry name" value="PROTEIN_KINASE_DOM"/>
    <property type="match status" value="1"/>
</dbReference>
<gene>
    <name evidence="13" type="ORF">SMN809_LOCUS67974</name>
</gene>
<comment type="subcellular location">
    <subcellularLocation>
        <location evidence="1">Host cytoplasm</location>
    </subcellularLocation>
</comment>
<keyword evidence="4" id="KW-0723">Serine/threonine-protein kinase</keyword>
<dbReference type="InterPro" id="IPR011009">
    <property type="entry name" value="Kinase-like_dom_sf"/>
</dbReference>
<name>A0A8S3H8A0_9BILA</name>
<keyword evidence="7" id="KW-0418">Kinase</keyword>
<dbReference type="GO" id="GO:0005737">
    <property type="term" value="C:cytoplasm"/>
    <property type="evidence" value="ECO:0007669"/>
    <property type="project" value="TreeGrafter"/>
</dbReference>